<dbReference type="EMBL" id="OX451736">
    <property type="protein sequence ID" value="CAI8587451.1"/>
    <property type="molecule type" value="Genomic_DNA"/>
</dbReference>
<evidence type="ECO:0000313" key="1">
    <source>
        <dbReference type="EMBL" id="CAI8587451.1"/>
    </source>
</evidence>
<protein>
    <submittedName>
        <fullName evidence="1">Uncharacterized protein</fullName>
    </submittedName>
</protein>
<sequence length="147" mass="16691">MARLTRLSPLGVIVHGPADKTTSSSEEALYGLYVLPYRVIMAFVMKCIKEKVAMRGSKDLRYEFQQSRYSLEGWAACHFCINSGKLVLQLVYGEKSVKSWRKYEKILKSDKSGEFGLGLTLVQINSHSRLSLPSLENILKECRVDRV</sequence>
<organism evidence="1 2">
    <name type="scientific">Vicia faba</name>
    <name type="common">Broad bean</name>
    <name type="synonym">Faba vulgaris</name>
    <dbReference type="NCBI Taxonomy" id="3906"/>
    <lineage>
        <taxon>Eukaryota</taxon>
        <taxon>Viridiplantae</taxon>
        <taxon>Streptophyta</taxon>
        <taxon>Embryophyta</taxon>
        <taxon>Tracheophyta</taxon>
        <taxon>Spermatophyta</taxon>
        <taxon>Magnoliopsida</taxon>
        <taxon>eudicotyledons</taxon>
        <taxon>Gunneridae</taxon>
        <taxon>Pentapetalae</taxon>
        <taxon>rosids</taxon>
        <taxon>fabids</taxon>
        <taxon>Fabales</taxon>
        <taxon>Fabaceae</taxon>
        <taxon>Papilionoideae</taxon>
        <taxon>50 kb inversion clade</taxon>
        <taxon>NPAAA clade</taxon>
        <taxon>Hologalegina</taxon>
        <taxon>IRL clade</taxon>
        <taxon>Fabeae</taxon>
        <taxon>Vicia</taxon>
    </lineage>
</organism>
<gene>
    <name evidence="1" type="ORF">VFH_I300360</name>
</gene>
<proteinExistence type="predicted"/>
<dbReference type="Proteomes" id="UP001157006">
    <property type="component" value="Chromosome 1L"/>
</dbReference>
<name>A0AAV0YN89_VICFA</name>
<reference evidence="1 2" key="1">
    <citation type="submission" date="2023-01" db="EMBL/GenBank/DDBJ databases">
        <authorList>
            <person name="Kreplak J."/>
        </authorList>
    </citation>
    <scope>NUCLEOTIDE SEQUENCE [LARGE SCALE GENOMIC DNA]</scope>
</reference>
<keyword evidence="2" id="KW-1185">Reference proteome</keyword>
<dbReference type="AlphaFoldDB" id="A0AAV0YN89"/>
<accession>A0AAV0YN89</accession>
<evidence type="ECO:0000313" key="2">
    <source>
        <dbReference type="Proteomes" id="UP001157006"/>
    </source>
</evidence>